<feature type="signal peptide" evidence="1">
    <location>
        <begin position="1"/>
        <end position="25"/>
    </location>
</feature>
<organism evidence="2 3">
    <name type="scientific">Fusarium ambrosium</name>
    <dbReference type="NCBI Taxonomy" id="131363"/>
    <lineage>
        <taxon>Eukaryota</taxon>
        <taxon>Fungi</taxon>
        <taxon>Dikarya</taxon>
        <taxon>Ascomycota</taxon>
        <taxon>Pezizomycotina</taxon>
        <taxon>Sordariomycetes</taxon>
        <taxon>Hypocreomycetidae</taxon>
        <taxon>Hypocreales</taxon>
        <taxon>Nectriaceae</taxon>
        <taxon>Fusarium</taxon>
        <taxon>Fusarium solani species complex</taxon>
    </lineage>
</organism>
<evidence type="ECO:0000313" key="3">
    <source>
        <dbReference type="Proteomes" id="UP000288429"/>
    </source>
</evidence>
<comment type="caution">
    <text evidence="2">The sequence shown here is derived from an EMBL/GenBank/DDBJ whole genome shotgun (WGS) entry which is preliminary data.</text>
</comment>
<accession>A0A428SWV1</accession>
<name>A0A428SWV1_9HYPO</name>
<evidence type="ECO:0000256" key="1">
    <source>
        <dbReference type="SAM" id="SignalP"/>
    </source>
</evidence>
<gene>
    <name evidence="2" type="ORF">CDV31_014393</name>
</gene>
<reference evidence="2 3" key="1">
    <citation type="submission" date="2017-06" db="EMBL/GenBank/DDBJ databases">
        <title>Cmopartive genomic analysis of Ambrosia Fusariam Clade fungi.</title>
        <authorList>
            <person name="Stajich J.E."/>
            <person name="Carrillo J."/>
            <person name="Kijimoto T."/>
            <person name="Eskalen A."/>
            <person name="O'Donnell K."/>
            <person name="Kasson M."/>
        </authorList>
    </citation>
    <scope>NUCLEOTIDE SEQUENCE [LARGE SCALE GENOMIC DNA]</scope>
    <source>
        <strain evidence="2 3">NRRL 20438</strain>
    </source>
</reference>
<keyword evidence="3" id="KW-1185">Reference proteome</keyword>
<feature type="chain" id="PRO_5019041697" description="Secreted protein" evidence="1">
    <location>
        <begin position="26"/>
        <end position="108"/>
    </location>
</feature>
<sequence>MKTCIRISLNWQLMIWLQLAKNAAAAQRGAGGATVDASLVGSDVSTAQAGYSLDSCHGPNDRVLFNSWCMPRQVETVVPDVQSALCPDAFQLCIEFELEQQRPVSGSL</sequence>
<keyword evidence="1" id="KW-0732">Signal</keyword>
<dbReference type="Proteomes" id="UP000288429">
    <property type="component" value="Unassembled WGS sequence"/>
</dbReference>
<dbReference type="EMBL" id="NIZV01000325">
    <property type="protein sequence ID" value="RSL94263.1"/>
    <property type="molecule type" value="Genomic_DNA"/>
</dbReference>
<proteinExistence type="predicted"/>
<protein>
    <recommendedName>
        <fullName evidence="4">Secreted protein</fullName>
    </recommendedName>
</protein>
<evidence type="ECO:0000313" key="2">
    <source>
        <dbReference type="EMBL" id="RSL94263.1"/>
    </source>
</evidence>
<dbReference type="AlphaFoldDB" id="A0A428SWV1"/>
<evidence type="ECO:0008006" key="4">
    <source>
        <dbReference type="Google" id="ProtNLM"/>
    </source>
</evidence>